<dbReference type="SUPFAM" id="SSF81886">
    <property type="entry name" value="Helical scaffold and wing domains of SecA"/>
    <property type="match status" value="1"/>
</dbReference>
<dbReference type="GO" id="GO:0043952">
    <property type="term" value="P:protein transport by the Sec complex"/>
    <property type="evidence" value="ECO:0007669"/>
    <property type="project" value="TreeGrafter"/>
</dbReference>
<evidence type="ECO:0000256" key="14">
    <source>
        <dbReference type="SAM" id="MobiDB-lite"/>
    </source>
</evidence>
<dbReference type="PROSITE" id="PS01312">
    <property type="entry name" value="SECA"/>
    <property type="match status" value="1"/>
</dbReference>
<keyword evidence="11 12" id="KW-0472">Membrane</keyword>
<dbReference type="Gene3D" id="3.90.1440.10">
    <property type="entry name" value="SecA, preprotein cross-linking domain"/>
    <property type="match status" value="1"/>
</dbReference>
<evidence type="ECO:0000256" key="9">
    <source>
        <dbReference type="ARBA" id="ARBA00022967"/>
    </source>
</evidence>
<feature type="binding site" evidence="12">
    <location>
        <position position="540"/>
    </location>
    <ligand>
        <name>ATP</name>
        <dbReference type="ChEBI" id="CHEBI:30616"/>
    </ligand>
</feature>
<feature type="binding site" evidence="12">
    <location>
        <position position="87"/>
    </location>
    <ligand>
        <name>ATP</name>
        <dbReference type="ChEBI" id="CHEBI:30616"/>
    </ligand>
</feature>
<evidence type="ECO:0000256" key="4">
    <source>
        <dbReference type="ARBA" id="ARBA00022475"/>
    </source>
</evidence>
<dbReference type="GO" id="GO:0031522">
    <property type="term" value="C:cell envelope Sec protein transport complex"/>
    <property type="evidence" value="ECO:0007669"/>
    <property type="project" value="TreeGrafter"/>
</dbReference>
<dbReference type="InterPro" id="IPR011130">
    <property type="entry name" value="SecA_preprotein_X-link_dom"/>
</dbReference>
<dbReference type="AlphaFoldDB" id="A0A2H0UMH7"/>
<evidence type="ECO:0000256" key="8">
    <source>
        <dbReference type="ARBA" id="ARBA00022927"/>
    </source>
</evidence>
<sequence length="813" mass="91329">MFSLFSSKPRLLKEAEKVAVAVNELESEIQGLTDDQLKKESQYLKAQISVLEDEEKDSALDKNLIRAFALVREAAKRTLKQRHYDVQIMAGYVLHNRSITEMRTGEGKTLAATMPVYLNALAGDGVHVITVNEYLAKRDAVWMGQIYHALGLSVTCLIHDGAVAYDPEYIPEAAEGLIDQERDTTGGFRIQEEYLRPISRQEAYKADITYGTNHEFGFDYLRDNLQSVLENQVQRTHPFAIIDEVDSILIDEARTPLIIAAPDEESSQFYKMFSNIVRQLTAETDYVVDEKTKAADITQEGIDKVEHLASIKNIYAPENIRLTHYLQESLRAHGVYKRDKDYVVKPARPDGAGRSGGDDEIIIVDQFTGRLMQGRRYNGGLHQAIEAKEGVKVQQESRTYASISIQNYFRMYKKLAGMTGTAQTSAEEFDKVYKLEVVTIPTNRVMARVDSTDLIYKNHEAKYQALVNEIKERHAKGQPVLIGTVSIEKNEEVDRYLSMAGLPHETLNAKNNEREGAIIAQAGRPGAITVATNMAGRGVDIILGGNPPAIEDGQKVKDAGGLHVIGTERHESRRIDDQLRGRAGRQGDPGSSQFFLSLEDDLVRVFGGDRIKGMMEKLNLPDDLPIQAKMLTRAIAGAQKRVEGRNFDIRQHLLEYDDVLNKQRQAIYRKRQRMLEEKTPPQVIGALDMLWMNHLEDMSALQESVRLRAVGQHDPLVEYRREGHLAFKQLEVSFEEMKEEYQAQLEAQADGQASATEPVQIEKSAIKQFQAPVSEGDVVVQAGKKEPGRNDPCHCGAKKEDGTPIKYKHCHGK</sequence>
<dbReference type="CDD" id="cd17928">
    <property type="entry name" value="DEXDc_SecA"/>
    <property type="match status" value="1"/>
</dbReference>
<dbReference type="Pfam" id="PF01043">
    <property type="entry name" value="SecA_PP_bind"/>
    <property type="match status" value="1"/>
</dbReference>
<dbReference type="GO" id="GO:0005886">
    <property type="term" value="C:plasma membrane"/>
    <property type="evidence" value="ECO:0007669"/>
    <property type="project" value="UniProtKB-SubCell"/>
</dbReference>
<dbReference type="EMBL" id="PFBC01000055">
    <property type="protein sequence ID" value="PIR87622.1"/>
    <property type="molecule type" value="Genomic_DNA"/>
</dbReference>
<dbReference type="InterPro" id="IPR000185">
    <property type="entry name" value="SecA"/>
</dbReference>
<dbReference type="GO" id="GO:0006605">
    <property type="term" value="P:protein targeting"/>
    <property type="evidence" value="ECO:0007669"/>
    <property type="project" value="UniProtKB-UniRule"/>
</dbReference>
<dbReference type="PRINTS" id="PR00906">
    <property type="entry name" value="SECA"/>
</dbReference>
<comment type="similarity">
    <text evidence="2 12">Belongs to the SecA family.</text>
</comment>
<comment type="caution">
    <text evidence="18">The sequence shown here is derived from an EMBL/GenBank/DDBJ whole genome shotgun (WGS) entry which is preliminary data.</text>
</comment>
<dbReference type="EC" id="7.4.2.8" evidence="12"/>
<dbReference type="Pfam" id="PF07517">
    <property type="entry name" value="SecA_DEAD"/>
    <property type="match status" value="1"/>
</dbReference>
<dbReference type="GO" id="GO:0005829">
    <property type="term" value="C:cytosol"/>
    <property type="evidence" value="ECO:0007669"/>
    <property type="project" value="TreeGrafter"/>
</dbReference>
<evidence type="ECO:0000256" key="2">
    <source>
        <dbReference type="ARBA" id="ARBA00007650"/>
    </source>
</evidence>
<dbReference type="InterPro" id="IPR044722">
    <property type="entry name" value="SecA_SF2_C"/>
</dbReference>
<dbReference type="HAMAP" id="MF_01382">
    <property type="entry name" value="SecA"/>
    <property type="match status" value="1"/>
</dbReference>
<dbReference type="SMART" id="SM00957">
    <property type="entry name" value="SecA_DEAD"/>
    <property type="match status" value="1"/>
</dbReference>
<feature type="binding site" evidence="12">
    <location>
        <begin position="105"/>
        <end position="109"/>
    </location>
    <ligand>
        <name>ATP</name>
        <dbReference type="ChEBI" id="CHEBI:30616"/>
    </ligand>
</feature>
<feature type="compositionally biased region" description="Basic and acidic residues" evidence="14">
    <location>
        <begin position="783"/>
        <end position="803"/>
    </location>
</feature>
<dbReference type="PANTHER" id="PTHR30612:SF0">
    <property type="entry name" value="CHLOROPLAST PROTEIN-TRANSPORTING ATPASE"/>
    <property type="match status" value="1"/>
</dbReference>
<dbReference type="Pfam" id="PF07516">
    <property type="entry name" value="SecA_SW"/>
    <property type="match status" value="2"/>
</dbReference>
<evidence type="ECO:0000313" key="18">
    <source>
        <dbReference type="EMBL" id="PIR87622.1"/>
    </source>
</evidence>
<accession>A0A2H0UMH7</accession>
<dbReference type="Proteomes" id="UP000230903">
    <property type="component" value="Unassembled WGS sequence"/>
</dbReference>
<dbReference type="GO" id="GO:0017038">
    <property type="term" value="P:protein import"/>
    <property type="evidence" value="ECO:0007669"/>
    <property type="project" value="InterPro"/>
</dbReference>
<comment type="subcellular location">
    <subcellularLocation>
        <location evidence="12">Cell membrane</location>
        <topology evidence="12">Peripheral membrane protein</topology>
        <orientation evidence="12">Cytoplasmic side</orientation>
    </subcellularLocation>
    <subcellularLocation>
        <location evidence="12">Cytoplasm</location>
    </subcellularLocation>
    <subcellularLocation>
        <location evidence="1">Membrane</location>
        <topology evidence="1">Peripheral membrane protein</topology>
    </subcellularLocation>
    <text evidence="12">Distribution is 50-50.</text>
</comment>
<feature type="domain" description="Helicase C-terminal" evidence="16">
    <location>
        <begin position="462"/>
        <end position="632"/>
    </location>
</feature>
<dbReference type="Pfam" id="PF21090">
    <property type="entry name" value="P-loop_SecA"/>
    <property type="match status" value="2"/>
</dbReference>
<dbReference type="InterPro" id="IPR027417">
    <property type="entry name" value="P-loop_NTPase"/>
</dbReference>
<dbReference type="SMART" id="SM00958">
    <property type="entry name" value="SecA_PP_bind"/>
    <property type="match status" value="1"/>
</dbReference>
<dbReference type="FunFam" id="3.40.50.300:FF:000429">
    <property type="entry name" value="Preprotein translocase subunit SecA"/>
    <property type="match status" value="1"/>
</dbReference>
<keyword evidence="9 12" id="KW-1278">Translocase</keyword>
<evidence type="ECO:0000259" key="15">
    <source>
        <dbReference type="PROSITE" id="PS51192"/>
    </source>
</evidence>
<evidence type="ECO:0000313" key="19">
    <source>
        <dbReference type="Proteomes" id="UP000230903"/>
    </source>
</evidence>
<feature type="coiled-coil region" evidence="13">
    <location>
        <begin position="15"/>
        <end position="42"/>
    </location>
</feature>
<dbReference type="CDD" id="cd18803">
    <property type="entry name" value="SF2_C_secA"/>
    <property type="match status" value="1"/>
</dbReference>
<evidence type="ECO:0000256" key="6">
    <source>
        <dbReference type="ARBA" id="ARBA00022741"/>
    </source>
</evidence>
<comment type="function">
    <text evidence="12">Part of the Sec protein translocase complex. Interacts with the SecYEG preprotein conducting channel. Has a central role in coupling the hydrolysis of ATP to the transfer of proteins into and across the cell membrane, serving as an ATP-driven molecular motor driving the stepwise translocation of polypeptide chains across the membrane.</text>
</comment>
<dbReference type="SUPFAM" id="SSF81767">
    <property type="entry name" value="Pre-protein crosslinking domain of SecA"/>
    <property type="match status" value="1"/>
</dbReference>
<dbReference type="InterPro" id="IPR036670">
    <property type="entry name" value="SecA_X-link_sf"/>
</dbReference>
<keyword evidence="6 12" id="KW-0547">Nucleotide-binding</keyword>
<evidence type="ECO:0000256" key="11">
    <source>
        <dbReference type="ARBA" id="ARBA00023136"/>
    </source>
</evidence>
<name>A0A2H0UMH7_9BACT</name>
<keyword evidence="10 12" id="KW-0811">Translocation</keyword>
<dbReference type="GO" id="GO:0005524">
    <property type="term" value="F:ATP binding"/>
    <property type="evidence" value="ECO:0007669"/>
    <property type="project" value="UniProtKB-UniRule"/>
</dbReference>
<evidence type="ECO:0000256" key="10">
    <source>
        <dbReference type="ARBA" id="ARBA00023010"/>
    </source>
</evidence>
<dbReference type="InterPro" id="IPR011115">
    <property type="entry name" value="SecA_DEAD"/>
</dbReference>
<evidence type="ECO:0000256" key="7">
    <source>
        <dbReference type="ARBA" id="ARBA00022840"/>
    </source>
</evidence>
<evidence type="ECO:0000256" key="1">
    <source>
        <dbReference type="ARBA" id="ARBA00004170"/>
    </source>
</evidence>
<gene>
    <name evidence="12" type="primary">secA</name>
    <name evidence="18" type="ORF">COU10_03575</name>
</gene>
<evidence type="ECO:0000256" key="12">
    <source>
        <dbReference type="HAMAP-Rule" id="MF_01382"/>
    </source>
</evidence>
<keyword evidence="13" id="KW-0175">Coiled coil</keyword>
<organism evidence="18 19">
    <name type="scientific">Candidatus Harrisonbacteria bacterium CG10_big_fil_rev_8_21_14_0_10_45_28</name>
    <dbReference type="NCBI Taxonomy" id="1974586"/>
    <lineage>
        <taxon>Bacteria</taxon>
        <taxon>Candidatus Harrisoniibacteriota</taxon>
    </lineage>
</organism>
<keyword evidence="8 12" id="KW-0653">Protein transport</keyword>
<evidence type="ECO:0000256" key="5">
    <source>
        <dbReference type="ARBA" id="ARBA00022490"/>
    </source>
</evidence>
<keyword evidence="7 12" id="KW-0067">ATP-binding</keyword>
<protein>
    <recommendedName>
        <fullName evidence="12">Protein translocase subunit SecA</fullName>
        <ecNumber evidence="12">7.4.2.8</ecNumber>
    </recommendedName>
</protein>
<evidence type="ECO:0000259" key="16">
    <source>
        <dbReference type="PROSITE" id="PS51194"/>
    </source>
</evidence>
<dbReference type="InterPro" id="IPR014001">
    <property type="entry name" value="Helicase_ATP-bd"/>
</dbReference>
<dbReference type="PANTHER" id="PTHR30612">
    <property type="entry name" value="SECA INNER MEMBRANE COMPONENT OF SEC PROTEIN SECRETION SYSTEM"/>
    <property type="match status" value="1"/>
</dbReference>
<comment type="subunit">
    <text evidence="12">Monomer and homodimer. Part of the essential Sec protein translocation apparatus which comprises SecA, SecYEG and auxiliary proteins SecDF. Other proteins may also be involved.</text>
</comment>
<comment type="catalytic activity">
    <reaction evidence="12">
        <text>ATP + H2O + cellular proteinSide 1 = ADP + phosphate + cellular proteinSide 2.</text>
        <dbReference type="EC" id="7.4.2.8"/>
    </reaction>
</comment>
<dbReference type="InterPro" id="IPR014018">
    <property type="entry name" value="SecA_motor_DEAD"/>
</dbReference>
<evidence type="ECO:0000256" key="3">
    <source>
        <dbReference type="ARBA" id="ARBA00022448"/>
    </source>
</evidence>
<dbReference type="InterPro" id="IPR020937">
    <property type="entry name" value="SecA_CS"/>
</dbReference>
<dbReference type="GO" id="GO:0065002">
    <property type="term" value="P:intracellular protein transmembrane transport"/>
    <property type="evidence" value="ECO:0007669"/>
    <property type="project" value="UniProtKB-UniRule"/>
</dbReference>
<dbReference type="Gene3D" id="3.40.50.300">
    <property type="entry name" value="P-loop containing nucleotide triphosphate hydrolases"/>
    <property type="match status" value="3"/>
</dbReference>
<dbReference type="PROSITE" id="PS51192">
    <property type="entry name" value="HELICASE_ATP_BIND_1"/>
    <property type="match status" value="1"/>
</dbReference>
<reference evidence="19" key="1">
    <citation type="submission" date="2017-09" db="EMBL/GenBank/DDBJ databases">
        <title>Depth-based differentiation of microbial function through sediment-hosted aquifers and enrichment of novel symbionts in the deep terrestrial subsurface.</title>
        <authorList>
            <person name="Probst A.J."/>
            <person name="Ladd B."/>
            <person name="Jarett J.K."/>
            <person name="Geller-Mcgrath D.E."/>
            <person name="Sieber C.M.K."/>
            <person name="Emerson J.B."/>
            <person name="Anantharaman K."/>
            <person name="Thomas B.C."/>
            <person name="Malmstrom R."/>
            <person name="Stieglmeier M."/>
            <person name="Klingl A."/>
            <person name="Woyke T."/>
            <person name="Ryan C.M."/>
            <person name="Banfield J.F."/>
        </authorList>
    </citation>
    <scope>NUCLEOTIDE SEQUENCE [LARGE SCALE GENOMIC DNA]</scope>
</reference>
<dbReference type="PROSITE" id="PS51196">
    <property type="entry name" value="SECA_MOTOR_DEAD"/>
    <property type="match status" value="1"/>
</dbReference>
<keyword evidence="5 12" id="KW-0963">Cytoplasm</keyword>
<keyword evidence="4 12" id="KW-1003">Cell membrane</keyword>
<dbReference type="GO" id="GO:0008564">
    <property type="term" value="F:protein-exporting ATPase activity"/>
    <property type="evidence" value="ECO:0007669"/>
    <property type="project" value="UniProtKB-EC"/>
</dbReference>
<feature type="domain" description="Helicase ATP-binding" evidence="15">
    <location>
        <begin position="89"/>
        <end position="280"/>
    </location>
</feature>
<dbReference type="InterPro" id="IPR001650">
    <property type="entry name" value="Helicase_C-like"/>
</dbReference>
<dbReference type="SUPFAM" id="SSF52540">
    <property type="entry name" value="P-loop containing nucleoside triphosphate hydrolases"/>
    <property type="match status" value="2"/>
</dbReference>
<dbReference type="InterPro" id="IPR036266">
    <property type="entry name" value="SecA_Wing/Scaffold_sf"/>
</dbReference>
<feature type="domain" description="SecA family profile" evidence="17">
    <location>
        <begin position="1"/>
        <end position="627"/>
    </location>
</feature>
<feature type="region of interest" description="Disordered" evidence="14">
    <location>
        <begin position="783"/>
        <end position="813"/>
    </location>
</feature>
<keyword evidence="3 12" id="KW-0813">Transport</keyword>
<evidence type="ECO:0000259" key="17">
    <source>
        <dbReference type="PROSITE" id="PS51196"/>
    </source>
</evidence>
<dbReference type="PROSITE" id="PS51194">
    <property type="entry name" value="HELICASE_CTER"/>
    <property type="match status" value="1"/>
</dbReference>
<dbReference type="InterPro" id="IPR011116">
    <property type="entry name" value="SecA_Wing/Scaffold"/>
</dbReference>
<dbReference type="Gene3D" id="1.10.3060.10">
    <property type="entry name" value="Helical scaffold and wing domains of SecA"/>
    <property type="match status" value="2"/>
</dbReference>
<proteinExistence type="inferred from homology"/>
<evidence type="ECO:0000256" key="13">
    <source>
        <dbReference type="SAM" id="Coils"/>
    </source>
</evidence>